<protein>
    <recommendedName>
        <fullName evidence="2">Thiamine-binding protein domain-containing protein</fullName>
    </recommendedName>
</protein>
<comment type="similarity">
    <text evidence="1">Belongs to the UPF0045 family.</text>
</comment>
<organism evidence="3 4">
    <name type="scientific">Torulaspora globosa</name>
    <dbReference type="NCBI Taxonomy" id="48254"/>
    <lineage>
        <taxon>Eukaryota</taxon>
        <taxon>Fungi</taxon>
        <taxon>Dikarya</taxon>
        <taxon>Ascomycota</taxon>
        <taxon>Saccharomycotina</taxon>
        <taxon>Saccharomycetes</taxon>
        <taxon>Saccharomycetales</taxon>
        <taxon>Saccharomycetaceae</taxon>
        <taxon>Torulaspora</taxon>
    </lineage>
</organism>
<name>A0A7G3ZLR1_9SACH</name>
<dbReference type="InterPro" id="IPR002767">
    <property type="entry name" value="Thiamine_BP"/>
</dbReference>
<dbReference type="GeneID" id="59327688"/>
<dbReference type="InterPro" id="IPR051614">
    <property type="entry name" value="UPF0045_domain"/>
</dbReference>
<dbReference type="AlphaFoldDB" id="A0A7G3ZLR1"/>
<dbReference type="Proteomes" id="UP000515788">
    <property type="component" value="Chromosome 7"/>
</dbReference>
<evidence type="ECO:0000259" key="2">
    <source>
        <dbReference type="Pfam" id="PF01910"/>
    </source>
</evidence>
<dbReference type="PANTHER" id="PTHR33777">
    <property type="entry name" value="UPF0045 PROTEIN ECM15"/>
    <property type="match status" value="1"/>
</dbReference>
<reference evidence="3 4" key="1">
    <citation type="submission" date="2020-06" db="EMBL/GenBank/DDBJ databases">
        <title>The yeast mating-type switching endonuclease HO is a domesticated member of an unorthodox homing genetic element family.</title>
        <authorList>
            <person name="Coughlan A.Y."/>
            <person name="Lombardi L."/>
            <person name="Braun-Galleani S."/>
            <person name="Martos A.R."/>
            <person name="Galeote V."/>
            <person name="Bigey F."/>
            <person name="Dequin S."/>
            <person name="Byrne K.P."/>
            <person name="Wolfe K.H."/>
        </authorList>
    </citation>
    <scope>NUCLEOTIDE SEQUENCE [LARGE SCALE GENOMIC DNA]</scope>
    <source>
        <strain evidence="3 4">CBS764</strain>
    </source>
</reference>
<gene>
    <name evidence="3" type="ORF">HG536_0G03090</name>
</gene>
<evidence type="ECO:0000313" key="3">
    <source>
        <dbReference type="EMBL" id="QLL34447.1"/>
    </source>
</evidence>
<feature type="domain" description="Thiamine-binding protein" evidence="2">
    <location>
        <begin position="8"/>
        <end position="98"/>
    </location>
</feature>
<keyword evidence="4" id="KW-1185">Reference proteome</keyword>
<dbReference type="SUPFAM" id="SSF89957">
    <property type="entry name" value="MTH1187/YkoF-like"/>
    <property type="match status" value="1"/>
</dbReference>
<dbReference type="RefSeq" id="XP_037141121.1">
    <property type="nucleotide sequence ID" value="XM_037285225.1"/>
</dbReference>
<accession>A0A7G3ZLR1</accession>
<dbReference type="PANTHER" id="PTHR33777:SF1">
    <property type="entry name" value="UPF0045 PROTEIN ECM15"/>
    <property type="match status" value="1"/>
</dbReference>
<dbReference type="KEGG" id="tgb:HG536_0G03090"/>
<dbReference type="NCBIfam" id="TIGR00106">
    <property type="entry name" value="MTH1187 family thiamine-binding protein"/>
    <property type="match status" value="1"/>
</dbReference>
<dbReference type="EMBL" id="CP059252">
    <property type="protein sequence ID" value="QLL34447.1"/>
    <property type="molecule type" value="Genomic_DNA"/>
</dbReference>
<evidence type="ECO:0000313" key="4">
    <source>
        <dbReference type="Proteomes" id="UP000515788"/>
    </source>
</evidence>
<evidence type="ECO:0000256" key="1">
    <source>
        <dbReference type="ARBA" id="ARBA00010272"/>
    </source>
</evidence>
<dbReference type="OrthoDB" id="5587367at2759"/>
<dbReference type="GO" id="GO:0005829">
    <property type="term" value="C:cytosol"/>
    <property type="evidence" value="ECO:0007669"/>
    <property type="project" value="TreeGrafter"/>
</dbReference>
<dbReference type="Gene3D" id="3.30.70.930">
    <property type="match status" value="1"/>
</dbReference>
<dbReference type="Pfam" id="PF01910">
    <property type="entry name" value="Thiamine_BP"/>
    <property type="match status" value="1"/>
</dbReference>
<proteinExistence type="inferred from homology"/>
<sequence>MPKIYCLVDVCMVPIGTASASVSDFVTLIERKIRESPLKSTLHSAGTTIEGPWDDVFTLLGEIHEFAHESGYVRIQTSMRVGTRTDKHQTAADKVETVLKKLGESQ</sequence>
<dbReference type="InterPro" id="IPR029756">
    <property type="entry name" value="MTH1187/YkoF-like"/>
</dbReference>